<dbReference type="HOGENOM" id="CLU_000022_59_13_10"/>
<dbReference type="eggNOG" id="COG0318">
    <property type="taxonomic scope" value="Bacteria"/>
</dbReference>
<protein>
    <submittedName>
        <fullName evidence="4">O-succinylbenzoate--CoA ligase</fullName>
        <ecNumber evidence="4">6.2.1.26</ecNumber>
    </submittedName>
</protein>
<dbReference type="GO" id="GO:0006631">
    <property type="term" value="P:fatty acid metabolic process"/>
    <property type="evidence" value="ECO:0007669"/>
    <property type="project" value="TreeGrafter"/>
</dbReference>
<dbReference type="STRING" id="688246.Premu_0717"/>
<dbReference type="Pfam" id="PF00501">
    <property type="entry name" value="AMP-binding"/>
    <property type="match status" value="1"/>
</dbReference>
<organism evidence="4 5">
    <name type="scientific">Hallella multisaccharivorax DSM 17128</name>
    <dbReference type="NCBI Taxonomy" id="688246"/>
    <lineage>
        <taxon>Bacteria</taxon>
        <taxon>Pseudomonadati</taxon>
        <taxon>Bacteroidota</taxon>
        <taxon>Bacteroidia</taxon>
        <taxon>Bacteroidales</taxon>
        <taxon>Prevotellaceae</taxon>
        <taxon>Hallella</taxon>
    </lineage>
</organism>
<dbReference type="EMBL" id="GL945017">
    <property type="protein sequence ID" value="EGN56184.1"/>
    <property type="molecule type" value="Genomic_DNA"/>
</dbReference>
<gene>
    <name evidence="4" type="ORF">Premu_0717</name>
</gene>
<dbReference type="Proteomes" id="UP000002772">
    <property type="component" value="Unassembled WGS sequence"/>
</dbReference>
<feature type="domain" description="AMP-dependent synthetase/ligase" evidence="2">
    <location>
        <begin position="128"/>
        <end position="318"/>
    </location>
</feature>
<dbReference type="Gene3D" id="3.40.50.12780">
    <property type="entry name" value="N-terminal domain of ligase-like"/>
    <property type="match status" value="1"/>
</dbReference>
<evidence type="ECO:0000313" key="4">
    <source>
        <dbReference type="EMBL" id="EGN56184.1"/>
    </source>
</evidence>
<comment type="similarity">
    <text evidence="1">Belongs to the ATP-dependent AMP-binding enzyme family.</text>
</comment>
<dbReference type="InterPro" id="IPR025110">
    <property type="entry name" value="AMP-bd_C"/>
</dbReference>
<dbReference type="PANTHER" id="PTHR43201">
    <property type="entry name" value="ACYL-COA SYNTHETASE"/>
    <property type="match status" value="1"/>
</dbReference>
<reference evidence="5" key="1">
    <citation type="journal article" date="2011" name="Stand. Genomic Sci.">
        <title>Non-contiguous finished genome sequence of the opportunistic oral pathogen Prevotella multisaccharivorax type strain (PPPA20).</title>
        <authorList>
            <person name="Pati A."/>
            <person name="Gronow S."/>
            <person name="Lu M."/>
            <person name="Lapidus A."/>
            <person name="Nolan M."/>
            <person name="Lucas S."/>
            <person name="Hammon N."/>
            <person name="Deshpande S."/>
            <person name="Cheng J.F."/>
            <person name="Tapia R."/>
            <person name="Han C."/>
            <person name="Goodwin L."/>
            <person name="Pitluck S."/>
            <person name="Liolios K."/>
            <person name="Pagani I."/>
            <person name="Mavromatis K."/>
            <person name="Mikhailova N."/>
            <person name="Huntemann M."/>
            <person name="Chen A."/>
            <person name="Palaniappan K."/>
            <person name="Land M."/>
            <person name="Hauser L."/>
            <person name="Detter J.C."/>
            <person name="Brambilla E.M."/>
            <person name="Rohde M."/>
            <person name="Goker M."/>
            <person name="Woyke T."/>
            <person name="Bristow J."/>
            <person name="Eisen J.A."/>
            <person name="Markowitz V."/>
            <person name="Hugenholtz P."/>
            <person name="Kyrpides N.C."/>
            <person name="Klenk H.P."/>
            <person name="Ivanova N."/>
        </authorList>
    </citation>
    <scope>NUCLEOTIDE SEQUENCE [LARGE SCALE GENOMIC DNA]</scope>
    <source>
        <strain evidence="5">DSM 17128</strain>
    </source>
</reference>
<accession>F8N6A3</accession>
<dbReference type="GO" id="GO:0008756">
    <property type="term" value="F:o-succinylbenzoate-CoA ligase activity"/>
    <property type="evidence" value="ECO:0007669"/>
    <property type="project" value="UniProtKB-EC"/>
</dbReference>
<evidence type="ECO:0000256" key="1">
    <source>
        <dbReference type="ARBA" id="ARBA00006432"/>
    </source>
</evidence>
<dbReference type="InterPro" id="IPR045851">
    <property type="entry name" value="AMP-bd_C_sf"/>
</dbReference>
<dbReference type="SUPFAM" id="SSF56801">
    <property type="entry name" value="Acetyl-CoA synthetase-like"/>
    <property type="match status" value="1"/>
</dbReference>
<dbReference type="InterPro" id="IPR020845">
    <property type="entry name" value="AMP-binding_CS"/>
</dbReference>
<dbReference type="GO" id="GO:0031956">
    <property type="term" value="F:medium-chain fatty acid-CoA ligase activity"/>
    <property type="evidence" value="ECO:0007669"/>
    <property type="project" value="TreeGrafter"/>
</dbReference>
<feature type="domain" description="AMP-binding enzyme C-terminal" evidence="3">
    <location>
        <begin position="366"/>
        <end position="433"/>
    </location>
</feature>
<keyword evidence="4" id="KW-0436">Ligase</keyword>
<evidence type="ECO:0000259" key="3">
    <source>
        <dbReference type="Pfam" id="PF13193"/>
    </source>
</evidence>
<evidence type="ECO:0000259" key="2">
    <source>
        <dbReference type="Pfam" id="PF00501"/>
    </source>
</evidence>
<dbReference type="Pfam" id="PF13193">
    <property type="entry name" value="AMP-binding_C"/>
    <property type="match status" value="1"/>
</dbReference>
<name>F8N6A3_9BACT</name>
<evidence type="ECO:0000313" key="5">
    <source>
        <dbReference type="Proteomes" id="UP000002772"/>
    </source>
</evidence>
<dbReference type="CDD" id="cd04433">
    <property type="entry name" value="AFD_class_I"/>
    <property type="match status" value="1"/>
</dbReference>
<keyword evidence="5" id="KW-1185">Reference proteome</keyword>
<dbReference type="PANTHER" id="PTHR43201:SF8">
    <property type="entry name" value="ACYL-COA SYNTHETASE FAMILY MEMBER 3"/>
    <property type="match status" value="1"/>
</dbReference>
<dbReference type="EC" id="6.2.1.26" evidence="4"/>
<proteinExistence type="inferred from homology"/>
<dbReference type="InterPro" id="IPR000873">
    <property type="entry name" value="AMP-dep_synth/lig_dom"/>
</dbReference>
<dbReference type="AlphaFoldDB" id="F8N6A3"/>
<dbReference type="OrthoDB" id="4317020at2"/>
<dbReference type="InterPro" id="IPR042099">
    <property type="entry name" value="ANL_N_sf"/>
</dbReference>
<dbReference type="Gene3D" id="3.30.300.30">
    <property type="match status" value="1"/>
</dbReference>
<dbReference type="PROSITE" id="PS00455">
    <property type="entry name" value="AMP_BINDING"/>
    <property type="match status" value="1"/>
</dbReference>
<sequence>MKWIIETKIGLQKTAMIDRGQFYTYSELYLAVQQYKDVIQDRVGTGHVVAIVSDYNFQAIAAFFALYETNNMIIIITDKEADIVKQKIQQAGCLYSLHWENGVLQIHTHEQTADVNSNPLIGTLVGIHHAGLILLSSGTTGRPKMMIHDLSKLIDTYQNKRPKGLVFLLFLMFDHIGGIHTLLSCVAMSAAMVIPESREPEYILNLISKYHINILPVTPTFLNLLLISDAMADHDTSSLRLITYGAEAMPESLLKRLRTALPSVRFLQTFGTSETGIMTTVSKSSDSTILKIADNNAEYKIVNGELLIKSQNNILGYLNYKSSSFDNEGWFYTGDLVESCCNGFIRIVGRSSSVINVGGEKVLPIEVEGVLYEMEDVSECRVYGEANPVLGQIVAAEIFPKRKMSATEMKALVTSHCKGRLAKYKIPMRIKILTNPIHSARFKKK</sequence>